<sequence>MFSAASVMAFHQGKFSFGPRGRCRHIEDGRPITDLTLVVRRHEYRQMVVSDNGKMREVPEALWRSTPKFRLAVWKGAVDAPKFSAQMLSVEGPIPISKIQQIRPRQILVRAGYIDFTGYDGTPDVTTKVSKIEEVEQIAKWRLERVHLLVPTKIAEDMTNTLAEYIFQWQKKERAISCIWVKTENAKELYKTLLDDAEITTGPMGDHRILHETYDAKGEQRIGRIRSSFLSGFNEPGPHHEASTIISSAATPSPHISPISDASSPTSTCSTNPQIIG</sequence>
<evidence type="ECO:0000256" key="1">
    <source>
        <dbReference type="SAM" id="MobiDB-lite"/>
    </source>
</evidence>
<feature type="non-terminal residue" evidence="2">
    <location>
        <position position="1"/>
    </location>
</feature>
<proteinExistence type="predicted"/>
<dbReference type="AlphaFoldDB" id="A0AA36GAG1"/>
<feature type="region of interest" description="Disordered" evidence="1">
    <location>
        <begin position="250"/>
        <end position="277"/>
    </location>
</feature>
<dbReference type="EMBL" id="CATQJA010002707">
    <property type="protein sequence ID" value="CAJ0586249.1"/>
    <property type="molecule type" value="Genomic_DNA"/>
</dbReference>
<organism evidence="2 3">
    <name type="scientific">Mesorhabditis spiculigera</name>
    <dbReference type="NCBI Taxonomy" id="96644"/>
    <lineage>
        <taxon>Eukaryota</taxon>
        <taxon>Metazoa</taxon>
        <taxon>Ecdysozoa</taxon>
        <taxon>Nematoda</taxon>
        <taxon>Chromadorea</taxon>
        <taxon>Rhabditida</taxon>
        <taxon>Rhabditina</taxon>
        <taxon>Rhabditomorpha</taxon>
        <taxon>Rhabditoidea</taxon>
        <taxon>Rhabditidae</taxon>
        <taxon>Mesorhabditinae</taxon>
        <taxon>Mesorhabditis</taxon>
    </lineage>
</organism>
<feature type="compositionally biased region" description="Polar residues" evidence="1">
    <location>
        <begin position="260"/>
        <end position="277"/>
    </location>
</feature>
<comment type="caution">
    <text evidence="2">The sequence shown here is derived from an EMBL/GenBank/DDBJ whole genome shotgun (WGS) entry which is preliminary data.</text>
</comment>
<reference evidence="2" key="1">
    <citation type="submission" date="2023-06" db="EMBL/GenBank/DDBJ databases">
        <authorList>
            <person name="Delattre M."/>
        </authorList>
    </citation>
    <scope>NUCLEOTIDE SEQUENCE</scope>
    <source>
        <strain evidence="2">AF72</strain>
    </source>
</reference>
<accession>A0AA36GAG1</accession>
<dbReference type="Proteomes" id="UP001177023">
    <property type="component" value="Unassembled WGS sequence"/>
</dbReference>
<keyword evidence="3" id="KW-1185">Reference proteome</keyword>
<evidence type="ECO:0000313" key="3">
    <source>
        <dbReference type="Proteomes" id="UP001177023"/>
    </source>
</evidence>
<evidence type="ECO:0000313" key="2">
    <source>
        <dbReference type="EMBL" id="CAJ0586249.1"/>
    </source>
</evidence>
<protein>
    <submittedName>
        <fullName evidence="2">Uncharacterized protein</fullName>
    </submittedName>
</protein>
<gene>
    <name evidence="2" type="ORF">MSPICULIGERA_LOCUS24256</name>
</gene>
<name>A0AA36GAG1_9BILA</name>